<keyword evidence="1" id="KW-0812">Transmembrane</keyword>
<feature type="transmembrane region" description="Helical" evidence="1">
    <location>
        <begin position="173"/>
        <end position="197"/>
    </location>
</feature>
<reference evidence="2 3" key="1">
    <citation type="submission" date="2024-08" db="EMBL/GenBank/DDBJ databases">
        <title>Genome mining of Saccharopolyspora cebuensis PGLac3 from Nigerian medicinal plant.</title>
        <authorList>
            <person name="Ezeobiora C.E."/>
            <person name="Igbokwe N.H."/>
            <person name="Amin D.H."/>
            <person name="Mendie U.E."/>
        </authorList>
    </citation>
    <scope>NUCLEOTIDE SEQUENCE [LARGE SCALE GENOMIC DNA]</scope>
    <source>
        <strain evidence="2 3">PGLac3</strain>
    </source>
</reference>
<evidence type="ECO:0000313" key="3">
    <source>
        <dbReference type="Proteomes" id="UP001564626"/>
    </source>
</evidence>
<feature type="transmembrane region" description="Helical" evidence="1">
    <location>
        <begin position="118"/>
        <end position="140"/>
    </location>
</feature>
<gene>
    <name evidence="2" type="ORF">AB8O55_23795</name>
</gene>
<evidence type="ECO:0000256" key="1">
    <source>
        <dbReference type="SAM" id="Phobius"/>
    </source>
</evidence>
<feature type="transmembrane region" description="Helical" evidence="1">
    <location>
        <begin position="26"/>
        <end position="44"/>
    </location>
</feature>
<proteinExistence type="predicted"/>
<name>A0ABV4CR69_9PSEU</name>
<accession>A0ABV4CR69</accession>
<keyword evidence="1" id="KW-0472">Membrane</keyword>
<feature type="transmembrane region" description="Helical" evidence="1">
    <location>
        <begin position="64"/>
        <end position="84"/>
    </location>
</feature>
<feature type="transmembrane region" description="Helical" evidence="1">
    <location>
        <begin position="91"/>
        <end position="112"/>
    </location>
</feature>
<dbReference type="PANTHER" id="PTHR40078">
    <property type="entry name" value="INTEGRAL MEMBRANE PROTEIN-RELATED"/>
    <property type="match status" value="1"/>
</dbReference>
<dbReference type="EMBL" id="JBGEHV010000056">
    <property type="protein sequence ID" value="MEY8042442.1"/>
    <property type="molecule type" value="Genomic_DNA"/>
</dbReference>
<dbReference type="PANTHER" id="PTHR40078:SF1">
    <property type="entry name" value="INTEGRAL MEMBRANE PROTEIN"/>
    <property type="match status" value="1"/>
</dbReference>
<keyword evidence="3" id="KW-1185">Reference proteome</keyword>
<dbReference type="RefSeq" id="WP_345357067.1">
    <property type="nucleotide sequence ID" value="NZ_BAABII010000003.1"/>
</dbReference>
<dbReference type="InterPro" id="IPR038750">
    <property type="entry name" value="YczE/YyaS-like"/>
</dbReference>
<dbReference type="Pfam" id="PF19700">
    <property type="entry name" value="DUF6198"/>
    <property type="match status" value="1"/>
</dbReference>
<comment type="caution">
    <text evidence="2">The sequence shown here is derived from an EMBL/GenBank/DDBJ whole genome shotgun (WGS) entry which is preliminary data.</text>
</comment>
<keyword evidence="1" id="KW-1133">Transmembrane helix</keyword>
<evidence type="ECO:0000313" key="2">
    <source>
        <dbReference type="EMBL" id="MEY8042442.1"/>
    </source>
</evidence>
<protein>
    <submittedName>
        <fullName evidence="2">YitT family protein</fullName>
    </submittedName>
</protein>
<sequence>MVSVATTTSGLDLSALPIRTRPALRFTQLFGGLVLYGASMGLLVRAQLGLMPWDVLHEGLAERLGWTFGSVTVLTGVLVLLAWLPLRQRPGLGTVANILVIGVSVDATLALVPPLAPLAAQVPVMLGAVVLNAVATAVYVGARFGPGPRDGLMTGLHARTGHSVRAVRTTLEVAVVATGALLGGTIGVATVIFALGIGPLTQLFLRFAVVREKKDLCP</sequence>
<dbReference type="Proteomes" id="UP001564626">
    <property type="component" value="Unassembled WGS sequence"/>
</dbReference>
<organism evidence="2 3">
    <name type="scientific">Saccharopolyspora cebuensis</name>
    <dbReference type="NCBI Taxonomy" id="418759"/>
    <lineage>
        <taxon>Bacteria</taxon>
        <taxon>Bacillati</taxon>
        <taxon>Actinomycetota</taxon>
        <taxon>Actinomycetes</taxon>
        <taxon>Pseudonocardiales</taxon>
        <taxon>Pseudonocardiaceae</taxon>
        <taxon>Saccharopolyspora</taxon>
    </lineage>
</organism>